<feature type="binding site" evidence="3 4">
    <location>
        <position position="130"/>
    </location>
    <ligand>
        <name>Zn(2+)</name>
        <dbReference type="ChEBI" id="CHEBI:29105"/>
    </ligand>
</feature>
<dbReference type="PROSITE" id="PS50305">
    <property type="entry name" value="SIRTUIN"/>
    <property type="match status" value="1"/>
</dbReference>
<dbReference type="EMBL" id="UIDD01000007">
    <property type="protein sequence ID" value="SUQ63050.1"/>
    <property type="molecule type" value="Genomic_DNA"/>
</dbReference>
<keyword evidence="6" id="KW-0378">Hydrolase</keyword>
<dbReference type="Gene3D" id="3.40.50.1220">
    <property type="entry name" value="TPP-binding domain"/>
    <property type="match status" value="1"/>
</dbReference>
<comment type="function">
    <text evidence="3">NAD-dependent lysine deacetylase and desuccinylase that specifically removes acetyl and succinyl groups on target proteins. Modulates the activities of several proteins which are inactive in their acylated form.</text>
</comment>
<keyword evidence="7" id="KW-1185">Reference proteome</keyword>
<organism evidence="6 7">
    <name type="scientific">Pseudomonas wadenswilerensis</name>
    <dbReference type="NCBI Taxonomy" id="1785161"/>
    <lineage>
        <taxon>Bacteria</taxon>
        <taxon>Pseudomonadati</taxon>
        <taxon>Pseudomonadota</taxon>
        <taxon>Gammaproteobacteria</taxon>
        <taxon>Pseudomonadales</taxon>
        <taxon>Pseudomonadaceae</taxon>
        <taxon>Pseudomonas</taxon>
    </lineage>
</organism>
<reference evidence="7" key="1">
    <citation type="submission" date="2018-07" db="EMBL/GenBank/DDBJ databases">
        <authorList>
            <person name="Blom J."/>
        </authorList>
    </citation>
    <scope>NUCLEOTIDE SEQUENCE [LARGE SCALE GENOMIC DNA]</scope>
    <source>
        <strain evidence="7">CCOS 864</strain>
    </source>
</reference>
<feature type="binding site" evidence="3">
    <location>
        <begin position="195"/>
        <end position="197"/>
    </location>
    <ligand>
        <name>NAD(+)</name>
        <dbReference type="ChEBI" id="CHEBI:57540"/>
    </ligand>
</feature>
<feature type="binding site" evidence="3 4">
    <location>
        <position position="127"/>
    </location>
    <ligand>
        <name>Zn(2+)</name>
        <dbReference type="ChEBI" id="CHEBI:29105"/>
    </ligand>
</feature>
<protein>
    <recommendedName>
        <fullName evidence="3">NAD-dependent protein deacylase</fullName>
        <ecNumber evidence="3">2.3.1.286</ecNumber>
    </recommendedName>
    <alternativeName>
        <fullName evidence="3">Regulatory protein SIR2 homolog</fullName>
    </alternativeName>
</protein>
<feature type="binding site" evidence="3">
    <location>
        <begin position="101"/>
        <end position="104"/>
    </location>
    <ligand>
        <name>NAD(+)</name>
        <dbReference type="ChEBI" id="CHEBI:57540"/>
    </ligand>
</feature>
<dbReference type="InterPro" id="IPR029035">
    <property type="entry name" value="DHS-like_NAD/FAD-binding_dom"/>
</dbReference>
<dbReference type="GO" id="GO:0070403">
    <property type="term" value="F:NAD+ binding"/>
    <property type="evidence" value="ECO:0007669"/>
    <property type="project" value="UniProtKB-UniRule"/>
</dbReference>
<feature type="domain" description="Deacetylase sirtuin-type" evidence="5">
    <location>
        <begin position="1"/>
        <end position="253"/>
    </location>
</feature>
<dbReference type="CDD" id="cd01412">
    <property type="entry name" value="SIRT5_Af1_CobB"/>
    <property type="match status" value="1"/>
</dbReference>
<keyword evidence="3 4" id="KW-0862">Zinc</keyword>
<dbReference type="Gene3D" id="3.30.1600.10">
    <property type="entry name" value="SIR2/SIRT2 'Small Domain"/>
    <property type="match status" value="1"/>
</dbReference>
<feature type="active site" description="Proton acceptor" evidence="3 4">
    <location>
        <position position="119"/>
    </location>
</feature>
<dbReference type="Proteomes" id="UP000255177">
    <property type="component" value="Unassembled WGS sequence"/>
</dbReference>
<dbReference type="EC" id="2.3.1.286" evidence="3"/>
<feature type="binding site" evidence="3">
    <location>
        <position position="70"/>
    </location>
    <ligand>
        <name>substrate</name>
    </ligand>
</feature>
<comment type="domain">
    <text evidence="3">2 residues (Tyr-67 and Arg-70) present in a large hydrophobic pocket are probably involved in substrate specificity. They are important for desuccinylation activity, but dispensable for deacetylation activity.</text>
</comment>
<feature type="binding site" evidence="3">
    <location>
        <begin position="221"/>
        <end position="223"/>
    </location>
    <ligand>
        <name>NAD(+)</name>
        <dbReference type="ChEBI" id="CHEBI:57540"/>
    </ligand>
</feature>
<gene>
    <name evidence="3 6" type="primary">cobB</name>
    <name evidence="6" type="ORF">CCOS864_02500</name>
</gene>
<accession>A0A380T0H1</accession>
<feature type="binding site" evidence="3 4">
    <location>
        <position position="155"/>
    </location>
    <ligand>
        <name>Zn(2+)</name>
        <dbReference type="ChEBI" id="CHEBI:29105"/>
    </ligand>
</feature>
<dbReference type="InterPro" id="IPR003000">
    <property type="entry name" value="Sirtuin"/>
</dbReference>
<feature type="binding site" evidence="3">
    <location>
        <position position="239"/>
    </location>
    <ligand>
        <name>NAD(+)</name>
        <dbReference type="ChEBI" id="CHEBI:57540"/>
    </ligand>
</feature>
<dbReference type="AlphaFoldDB" id="A0A380T0H1"/>
<sequence>MDTLAKAAEALRSAQHIMVFTGAGISAGSGIPTFRDRLTGLWERQDPQRLETAKAFRENPALVWGWYLWRRQQVMQAQPNAAHQAIHRLSGSGRSVTVVTQNVDDLHERAGNQDVRHLHGSLMVPKCFACHRFVAESLVFPIIPAEGAFIEPPRCRRCNGRLRPALVWFGEDLPPGKWKTANRAARQCDVLLSIGTSGVVRPAADLPDIALESGAVVIHVNTLDVSMNGPSEIMLIGPAEKVLPHLIALALPN</sequence>
<dbReference type="NCBIfam" id="NF001753">
    <property type="entry name" value="PRK00481.1-3"/>
    <property type="match status" value="1"/>
</dbReference>
<comment type="catalytic activity">
    <reaction evidence="3">
        <text>N(6)-acetyl-L-lysyl-[protein] + NAD(+) + H2O = 2''-O-acetyl-ADP-D-ribose + nicotinamide + L-lysyl-[protein]</text>
        <dbReference type="Rhea" id="RHEA:43636"/>
        <dbReference type="Rhea" id="RHEA-COMP:9752"/>
        <dbReference type="Rhea" id="RHEA-COMP:10731"/>
        <dbReference type="ChEBI" id="CHEBI:15377"/>
        <dbReference type="ChEBI" id="CHEBI:17154"/>
        <dbReference type="ChEBI" id="CHEBI:29969"/>
        <dbReference type="ChEBI" id="CHEBI:57540"/>
        <dbReference type="ChEBI" id="CHEBI:61930"/>
        <dbReference type="ChEBI" id="CHEBI:83767"/>
        <dbReference type="EC" id="2.3.1.286"/>
    </reaction>
</comment>
<comment type="catalytic activity">
    <reaction evidence="3">
        <text>N(6)-succinyl-L-lysyl-[protein] + NAD(+) + H2O = 2''-O-succinyl-ADP-D-ribose + nicotinamide + L-lysyl-[protein]</text>
        <dbReference type="Rhea" id="RHEA:47668"/>
        <dbReference type="Rhea" id="RHEA-COMP:9752"/>
        <dbReference type="Rhea" id="RHEA-COMP:11877"/>
        <dbReference type="ChEBI" id="CHEBI:15377"/>
        <dbReference type="ChEBI" id="CHEBI:17154"/>
        <dbReference type="ChEBI" id="CHEBI:29969"/>
        <dbReference type="ChEBI" id="CHEBI:57540"/>
        <dbReference type="ChEBI" id="CHEBI:87830"/>
        <dbReference type="ChEBI" id="CHEBI:87832"/>
    </reaction>
</comment>
<keyword evidence="1" id="KW-0808">Transferase</keyword>
<dbReference type="InterPro" id="IPR026591">
    <property type="entry name" value="Sirtuin_cat_small_dom_sf"/>
</dbReference>
<feature type="binding site" evidence="3">
    <location>
        <position position="67"/>
    </location>
    <ligand>
        <name>substrate</name>
    </ligand>
</feature>
<evidence type="ECO:0000313" key="6">
    <source>
        <dbReference type="EMBL" id="SUQ63050.1"/>
    </source>
</evidence>
<dbReference type="GO" id="GO:0005737">
    <property type="term" value="C:cytoplasm"/>
    <property type="evidence" value="ECO:0007669"/>
    <property type="project" value="UniProtKB-SubCell"/>
</dbReference>
<dbReference type="GO" id="GO:0017136">
    <property type="term" value="F:histone deacetylase activity, NAD-dependent"/>
    <property type="evidence" value="ECO:0007669"/>
    <property type="project" value="TreeGrafter"/>
</dbReference>
<dbReference type="Pfam" id="PF02146">
    <property type="entry name" value="SIR2"/>
    <property type="match status" value="1"/>
</dbReference>
<dbReference type="PANTHER" id="PTHR11085:SF10">
    <property type="entry name" value="NAD-DEPENDENT PROTEIN DEACYLASE SIRTUIN-5, MITOCHONDRIAL-RELATED"/>
    <property type="match status" value="1"/>
</dbReference>
<evidence type="ECO:0000256" key="2">
    <source>
        <dbReference type="ARBA" id="ARBA00023027"/>
    </source>
</evidence>
<dbReference type="InterPro" id="IPR050134">
    <property type="entry name" value="NAD-dep_sirtuin_deacylases"/>
</dbReference>
<dbReference type="InterPro" id="IPR027546">
    <property type="entry name" value="Sirtuin_class_III"/>
</dbReference>
<dbReference type="HAMAP" id="MF_01121">
    <property type="entry name" value="Sirtuin_ClassIII"/>
    <property type="match status" value="1"/>
</dbReference>
<comment type="cofactor">
    <cofactor evidence="3">
        <name>Zn(2+)</name>
        <dbReference type="ChEBI" id="CHEBI:29105"/>
    </cofactor>
    <text evidence="3">Binds 1 zinc ion per subunit.</text>
</comment>
<evidence type="ECO:0000313" key="7">
    <source>
        <dbReference type="Proteomes" id="UP000255177"/>
    </source>
</evidence>
<keyword evidence="2 3" id="KW-0520">NAD</keyword>
<evidence type="ECO:0000256" key="1">
    <source>
        <dbReference type="ARBA" id="ARBA00022679"/>
    </source>
</evidence>
<comment type="subcellular location">
    <subcellularLocation>
        <location evidence="3">Cytoplasm</location>
    </subcellularLocation>
</comment>
<evidence type="ECO:0000256" key="4">
    <source>
        <dbReference type="PROSITE-ProRule" id="PRU00236"/>
    </source>
</evidence>
<name>A0A380T0H1_9PSED</name>
<dbReference type="GO" id="GO:0036055">
    <property type="term" value="F:protein-succinyllysine desuccinylase activity"/>
    <property type="evidence" value="ECO:0007669"/>
    <property type="project" value="UniProtKB-UniRule"/>
</dbReference>
<dbReference type="GO" id="GO:0008270">
    <property type="term" value="F:zinc ion binding"/>
    <property type="evidence" value="ECO:0007669"/>
    <property type="project" value="UniProtKB-UniRule"/>
</dbReference>
<dbReference type="SUPFAM" id="SSF52467">
    <property type="entry name" value="DHS-like NAD/FAD-binding domain"/>
    <property type="match status" value="1"/>
</dbReference>
<evidence type="ECO:0000256" key="3">
    <source>
        <dbReference type="HAMAP-Rule" id="MF_01121"/>
    </source>
</evidence>
<proteinExistence type="inferred from homology"/>
<comment type="similarity">
    <text evidence="3">Belongs to the sirtuin family. Class III subfamily.</text>
</comment>
<evidence type="ECO:0000259" key="5">
    <source>
        <dbReference type="PROSITE" id="PS50305"/>
    </source>
</evidence>
<keyword evidence="3" id="KW-0963">Cytoplasm</keyword>
<dbReference type="RefSeq" id="WP_115086631.1">
    <property type="nucleotide sequence ID" value="NZ_CBCSFG010000023.1"/>
</dbReference>
<keyword evidence="3 4" id="KW-0479">Metal-binding</keyword>
<dbReference type="PANTHER" id="PTHR11085">
    <property type="entry name" value="NAD-DEPENDENT PROTEIN DEACYLASE SIRTUIN-5, MITOCHONDRIAL-RELATED"/>
    <property type="match status" value="1"/>
</dbReference>
<feature type="binding site" evidence="3 4">
    <location>
        <position position="158"/>
    </location>
    <ligand>
        <name>Zn(2+)</name>
        <dbReference type="ChEBI" id="CHEBI:29105"/>
    </ligand>
</feature>
<comment type="caution">
    <text evidence="3">Lacks conserved residue(s) required for the propagation of feature annotation.</text>
</comment>
<dbReference type="InterPro" id="IPR026590">
    <property type="entry name" value="Ssirtuin_cat_dom"/>
</dbReference>
<dbReference type="GO" id="GO:0036054">
    <property type="term" value="F:protein-malonyllysine demalonylase activity"/>
    <property type="evidence" value="ECO:0007669"/>
    <property type="project" value="InterPro"/>
</dbReference>